<evidence type="ECO:0000256" key="3">
    <source>
        <dbReference type="ARBA" id="ARBA00023082"/>
    </source>
</evidence>
<dbReference type="Proteomes" id="UP001387100">
    <property type="component" value="Unassembled WGS sequence"/>
</dbReference>
<dbReference type="Pfam" id="PF08281">
    <property type="entry name" value="Sigma70_r4_2"/>
    <property type="match status" value="1"/>
</dbReference>
<keyword evidence="4" id="KW-0238">DNA-binding</keyword>
<dbReference type="InterPro" id="IPR036388">
    <property type="entry name" value="WH-like_DNA-bd_sf"/>
</dbReference>
<dbReference type="Gene3D" id="1.10.10.10">
    <property type="entry name" value="Winged helix-like DNA-binding domain superfamily/Winged helix DNA-binding domain"/>
    <property type="match status" value="1"/>
</dbReference>
<gene>
    <name evidence="8" type="ORF">WDZ17_05390</name>
</gene>
<evidence type="ECO:0000256" key="6">
    <source>
        <dbReference type="SAM" id="MobiDB-lite"/>
    </source>
</evidence>
<feature type="region of interest" description="Disordered" evidence="6">
    <location>
        <begin position="172"/>
        <end position="210"/>
    </location>
</feature>
<keyword evidence="9" id="KW-1185">Reference proteome</keyword>
<dbReference type="InterPro" id="IPR039425">
    <property type="entry name" value="RNA_pol_sigma-70-like"/>
</dbReference>
<evidence type="ECO:0000256" key="4">
    <source>
        <dbReference type="ARBA" id="ARBA00023125"/>
    </source>
</evidence>
<dbReference type="Gene3D" id="1.10.1740.10">
    <property type="match status" value="1"/>
</dbReference>
<dbReference type="EMBL" id="JBBIAA010000003">
    <property type="protein sequence ID" value="MEJ5944726.1"/>
    <property type="molecule type" value="Genomic_DNA"/>
</dbReference>
<proteinExistence type="inferred from homology"/>
<dbReference type="InterPro" id="IPR013324">
    <property type="entry name" value="RNA_pol_sigma_r3/r4-like"/>
</dbReference>
<keyword evidence="5" id="KW-0804">Transcription</keyword>
<feature type="domain" description="RNA polymerase sigma factor 70 region 4 type 2" evidence="7">
    <location>
        <begin position="120"/>
        <end position="172"/>
    </location>
</feature>
<reference evidence="8 9" key="1">
    <citation type="journal article" date="2017" name="Int. J. Syst. Evol. Microbiol.">
        <title>Pseudokineococcus basanitobsidens sp. nov., isolated from volcanic rock.</title>
        <authorList>
            <person name="Lee D.W."/>
            <person name="Park M.Y."/>
            <person name="Kim J.J."/>
            <person name="Kim B.S."/>
        </authorList>
    </citation>
    <scope>NUCLEOTIDE SEQUENCE [LARGE SCALE GENOMIC DNA]</scope>
    <source>
        <strain evidence="8 9">DSM 103726</strain>
    </source>
</reference>
<evidence type="ECO:0000256" key="5">
    <source>
        <dbReference type="ARBA" id="ARBA00023163"/>
    </source>
</evidence>
<accession>A0ABU8RI25</accession>
<name>A0ABU8RI25_9ACTN</name>
<feature type="compositionally biased region" description="Polar residues" evidence="6">
    <location>
        <begin position="197"/>
        <end position="210"/>
    </location>
</feature>
<evidence type="ECO:0000256" key="1">
    <source>
        <dbReference type="ARBA" id="ARBA00010641"/>
    </source>
</evidence>
<dbReference type="RefSeq" id="WP_339574109.1">
    <property type="nucleotide sequence ID" value="NZ_JBBIAA010000003.1"/>
</dbReference>
<dbReference type="InterPro" id="IPR013249">
    <property type="entry name" value="RNA_pol_sigma70_r4_t2"/>
</dbReference>
<dbReference type="InterPro" id="IPR013325">
    <property type="entry name" value="RNA_pol_sigma_r2"/>
</dbReference>
<evidence type="ECO:0000313" key="9">
    <source>
        <dbReference type="Proteomes" id="UP001387100"/>
    </source>
</evidence>
<dbReference type="PANTHER" id="PTHR43133">
    <property type="entry name" value="RNA POLYMERASE ECF-TYPE SIGMA FACTO"/>
    <property type="match status" value="1"/>
</dbReference>
<dbReference type="PANTHER" id="PTHR43133:SF8">
    <property type="entry name" value="RNA POLYMERASE SIGMA FACTOR HI_1459-RELATED"/>
    <property type="match status" value="1"/>
</dbReference>
<comment type="similarity">
    <text evidence="1">Belongs to the sigma-70 factor family. ECF subfamily.</text>
</comment>
<sequence>MPITSPAAFEDLYGRTVVDVTAYVRRRTHPVQVEDVVAEVYTTAWRRRDDIPTSGGVGPPGAHAATGGDDPARAWLFGVARNHLLAASRGHRRRDRLEIRLAPESATTVPDPATGVGDRDDLRRAWAGLAPGEQEVLSLHLLEELDGAAAARVLGCSRAAYSMRLSRARRHLTRNLTRGTDEHPARRSDAPAGHGSSEPTAHPSTSATPS</sequence>
<comment type="caution">
    <text evidence="8">The sequence shown here is derived from an EMBL/GenBank/DDBJ whole genome shotgun (WGS) entry which is preliminary data.</text>
</comment>
<organism evidence="8 9">
    <name type="scientific">Pseudokineococcus basanitobsidens</name>
    <dbReference type="NCBI Taxonomy" id="1926649"/>
    <lineage>
        <taxon>Bacteria</taxon>
        <taxon>Bacillati</taxon>
        <taxon>Actinomycetota</taxon>
        <taxon>Actinomycetes</taxon>
        <taxon>Kineosporiales</taxon>
        <taxon>Kineosporiaceae</taxon>
        <taxon>Pseudokineococcus</taxon>
    </lineage>
</organism>
<evidence type="ECO:0000259" key="7">
    <source>
        <dbReference type="Pfam" id="PF08281"/>
    </source>
</evidence>
<feature type="compositionally biased region" description="Basic and acidic residues" evidence="6">
    <location>
        <begin position="179"/>
        <end position="189"/>
    </location>
</feature>
<protein>
    <submittedName>
        <fullName evidence="8">Sigma-70 family RNA polymerase sigma factor</fullName>
    </submittedName>
</protein>
<dbReference type="SUPFAM" id="SSF88946">
    <property type="entry name" value="Sigma2 domain of RNA polymerase sigma factors"/>
    <property type="match status" value="1"/>
</dbReference>
<dbReference type="SUPFAM" id="SSF88659">
    <property type="entry name" value="Sigma3 and sigma4 domains of RNA polymerase sigma factors"/>
    <property type="match status" value="1"/>
</dbReference>
<evidence type="ECO:0000313" key="8">
    <source>
        <dbReference type="EMBL" id="MEJ5944726.1"/>
    </source>
</evidence>
<keyword evidence="2" id="KW-0805">Transcription regulation</keyword>
<evidence type="ECO:0000256" key="2">
    <source>
        <dbReference type="ARBA" id="ARBA00023015"/>
    </source>
</evidence>
<keyword evidence="3" id="KW-0731">Sigma factor</keyword>